<name>A0AAU9X7U3_9CNID</name>
<dbReference type="EMBL" id="CALNXJ010000033">
    <property type="protein sequence ID" value="CAH3139401.1"/>
    <property type="molecule type" value="Genomic_DNA"/>
</dbReference>
<dbReference type="PANTHER" id="PTHR33845">
    <property type="entry name" value="C2H2-TYPE DOMAIN-CONTAINING PROTEIN"/>
    <property type="match status" value="1"/>
</dbReference>
<organism evidence="2 3">
    <name type="scientific">Pocillopora meandrina</name>
    <dbReference type="NCBI Taxonomy" id="46732"/>
    <lineage>
        <taxon>Eukaryota</taxon>
        <taxon>Metazoa</taxon>
        <taxon>Cnidaria</taxon>
        <taxon>Anthozoa</taxon>
        <taxon>Hexacorallia</taxon>
        <taxon>Scleractinia</taxon>
        <taxon>Astrocoeniina</taxon>
        <taxon>Pocilloporidae</taxon>
        <taxon>Pocillopora</taxon>
    </lineage>
</organism>
<dbReference type="AlphaFoldDB" id="A0AAU9X7U3"/>
<feature type="compositionally biased region" description="Acidic residues" evidence="1">
    <location>
        <begin position="244"/>
        <end position="257"/>
    </location>
</feature>
<evidence type="ECO:0000256" key="1">
    <source>
        <dbReference type="SAM" id="MobiDB-lite"/>
    </source>
</evidence>
<feature type="compositionally biased region" description="Acidic residues" evidence="1">
    <location>
        <begin position="424"/>
        <end position="438"/>
    </location>
</feature>
<feature type="region of interest" description="Disordered" evidence="1">
    <location>
        <begin position="236"/>
        <end position="258"/>
    </location>
</feature>
<reference evidence="2 3" key="1">
    <citation type="submission" date="2022-05" db="EMBL/GenBank/DDBJ databases">
        <authorList>
            <consortium name="Genoscope - CEA"/>
            <person name="William W."/>
        </authorList>
    </citation>
    <scope>NUCLEOTIDE SEQUENCE [LARGE SCALE GENOMIC DNA]</scope>
</reference>
<protein>
    <recommendedName>
        <fullName evidence="4">C2H2-type domain-containing protein</fullName>
    </recommendedName>
</protein>
<dbReference type="Proteomes" id="UP001159428">
    <property type="component" value="Unassembled WGS sequence"/>
</dbReference>
<accession>A0AAU9X7U3</accession>
<evidence type="ECO:0000313" key="3">
    <source>
        <dbReference type="Proteomes" id="UP001159428"/>
    </source>
</evidence>
<evidence type="ECO:0000313" key="2">
    <source>
        <dbReference type="EMBL" id="CAH3139401.1"/>
    </source>
</evidence>
<gene>
    <name evidence="2" type="ORF">PMEA_00018990</name>
</gene>
<proteinExistence type="predicted"/>
<dbReference type="PANTHER" id="PTHR33845:SF1">
    <property type="entry name" value="C2H2-TYPE DOMAIN-CONTAINING PROTEIN"/>
    <property type="match status" value="1"/>
</dbReference>
<feature type="region of interest" description="Disordered" evidence="1">
    <location>
        <begin position="419"/>
        <end position="438"/>
    </location>
</feature>
<keyword evidence="3" id="KW-1185">Reference proteome</keyword>
<sequence>MKYLPRKFRESQTDWFAKRGIPWHIAVALRRGTDSQMEMMTFVHIFDVLAILNDVFHRLKGVMPQLQSVYLRQDNAGCYHCSQVAEVNGLRLARMDFSDAQGGKGPCDRKAATIKSHIAVSLNSGHDIETASQMLEAISSFDGVAGVQAMICSPPTSLLRTSVKWEGVSFISNIQHDEECLRIWKAYKIAYKIGPGKLVPYSKFNCPSELPSLSSSSDNSVKVNFVPIKPRRIKKPTADLKDDQNDDKDDDDNDIDDDYKPKDALFSCPEEECTKSYQRYSSLLNHIVCGLRKRSLECETLYDRAIMGYASRLEQVATAIPELGLGKEVRITAYSAPFLPMGWALKCSRARGARFSTKQKEYLSAKFQIGERIGLKADPASVATAMRKAKDVNGERLFDSTKFLTAQQVASFFSRLAEKKTTDEDTEDDDEDEDHTAH</sequence>
<comment type="caution">
    <text evidence="2">The sequence shown here is derived from an EMBL/GenBank/DDBJ whole genome shotgun (WGS) entry which is preliminary data.</text>
</comment>
<evidence type="ECO:0008006" key="4">
    <source>
        <dbReference type="Google" id="ProtNLM"/>
    </source>
</evidence>